<feature type="chain" id="PRO_5026290652" description="PEP-CTERM sorting domain-containing protein" evidence="1">
    <location>
        <begin position="29"/>
        <end position="205"/>
    </location>
</feature>
<comment type="caution">
    <text evidence="3">The sequence shown here is derived from an EMBL/GenBank/DDBJ whole genome shotgun (WGS) entry which is preliminary data.</text>
</comment>
<reference evidence="2" key="1">
    <citation type="journal article" date="2014" name="Int. J. Syst. Evol. Microbiol.">
        <title>Complete genome of a new Firmicutes species belonging to the dominant human colonic microbiota ('Ruminococcus bicirculans') reveals two chromosomes and a selective capacity to utilize plant glucans.</title>
        <authorList>
            <consortium name="NISC Comparative Sequencing Program"/>
            <person name="Wegmann U."/>
            <person name="Louis P."/>
            <person name="Goesmann A."/>
            <person name="Henrissat B."/>
            <person name="Duncan S.H."/>
            <person name="Flint H.J."/>
        </authorList>
    </citation>
    <scope>NUCLEOTIDE SEQUENCE</scope>
    <source>
        <strain evidence="2">CGMCC 1.15931</strain>
    </source>
</reference>
<dbReference type="EMBL" id="BMKG01000004">
    <property type="protein sequence ID" value="GGB93020.1"/>
    <property type="molecule type" value="Genomic_DNA"/>
</dbReference>
<feature type="signal peptide" evidence="1">
    <location>
        <begin position="1"/>
        <end position="28"/>
    </location>
</feature>
<dbReference type="AlphaFoldDB" id="A0A6I3T282"/>
<dbReference type="Proteomes" id="UP000430634">
    <property type="component" value="Unassembled WGS sequence"/>
</dbReference>
<dbReference type="RefSeq" id="WP_155472991.1">
    <property type="nucleotide sequence ID" value="NZ_BMKG01000004.1"/>
</dbReference>
<reference evidence="2" key="4">
    <citation type="submission" date="2024-05" db="EMBL/GenBank/DDBJ databases">
        <authorList>
            <person name="Sun Q."/>
            <person name="Zhou Y."/>
        </authorList>
    </citation>
    <scope>NUCLEOTIDE SEQUENCE</scope>
    <source>
        <strain evidence="2">CGMCC 1.15931</strain>
    </source>
</reference>
<gene>
    <name evidence="2" type="ORF">GCM10011572_13740</name>
    <name evidence="3" type="ORF">GM672_23685</name>
</gene>
<evidence type="ECO:0000256" key="1">
    <source>
        <dbReference type="SAM" id="SignalP"/>
    </source>
</evidence>
<sequence>MLEQFRTFRPRVLALAATLALCAQTALAAPIWSAATLPGNGVVAGAAGSTVGWGYEIVNPEAALWLVLTGVSADVFEHGTPLALFDLPVIAPAASVSTPFDGVAGLYGLAWDADAPEGFSNLGNFVLTAEWWDGDPFAGGRLVEQADALSLAYSATVGPRQGPGEVPAPSVPVLLLVGGAAWLMARRVAPGAVQTSTVCHALSAR</sequence>
<proteinExistence type="predicted"/>
<evidence type="ECO:0000313" key="3">
    <source>
        <dbReference type="EMBL" id="MTV55730.1"/>
    </source>
</evidence>
<reference evidence="5" key="2">
    <citation type="journal article" date="2019" name="Int. J. Syst. Evol. Microbiol.">
        <title>The Global Catalogue of Microorganisms (GCM) 10K type strain sequencing project: providing services to taxonomists for standard genome sequencing and annotation.</title>
        <authorList>
            <consortium name="The Broad Institute Genomics Platform"/>
            <consortium name="The Broad Institute Genome Sequencing Center for Infectious Disease"/>
            <person name="Wu L."/>
            <person name="Ma J."/>
        </authorList>
    </citation>
    <scope>NUCLEOTIDE SEQUENCE [LARGE SCALE GENOMIC DNA]</scope>
    <source>
        <strain evidence="5">CGMCC 1.15931</strain>
    </source>
</reference>
<protein>
    <recommendedName>
        <fullName evidence="6">PEP-CTERM sorting domain-containing protein</fullName>
    </recommendedName>
</protein>
<evidence type="ECO:0000313" key="2">
    <source>
        <dbReference type="EMBL" id="GGB93020.1"/>
    </source>
</evidence>
<keyword evidence="5" id="KW-1185">Reference proteome</keyword>
<organism evidence="3 4">
    <name type="scientific">Pseudoduganella buxea</name>
    <dbReference type="NCBI Taxonomy" id="1949069"/>
    <lineage>
        <taxon>Bacteria</taxon>
        <taxon>Pseudomonadati</taxon>
        <taxon>Pseudomonadota</taxon>
        <taxon>Betaproteobacteria</taxon>
        <taxon>Burkholderiales</taxon>
        <taxon>Oxalobacteraceae</taxon>
        <taxon>Telluria group</taxon>
        <taxon>Pseudoduganella</taxon>
    </lineage>
</organism>
<name>A0A6I3T282_9BURK</name>
<dbReference type="OrthoDB" id="8757827at2"/>
<dbReference type="EMBL" id="WNKZ01000099">
    <property type="protein sequence ID" value="MTV55730.1"/>
    <property type="molecule type" value="Genomic_DNA"/>
</dbReference>
<accession>A0A6I3T282</accession>
<evidence type="ECO:0000313" key="5">
    <source>
        <dbReference type="Proteomes" id="UP000622638"/>
    </source>
</evidence>
<evidence type="ECO:0000313" key="4">
    <source>
        <dbReference type="Proteomes" id="UP000430634"/>
    </source>
</evidence>
<keyword evidence="1" id="KW-0732">Signal</keyword>
<reference evidence="3 4" key="3">
    <citation type="submission" date="2019-11" db="EMBL/GenBank/DDBJ databases">
        <title>Type strains purchased from KCTC, JCM and DSMZ.</title>
        <authorList>
            <person name="Lu H."/>
        </authorList>
    </citation>
    <scope>NUCLEOTIDE SEQUENCE [LARGE SCALE GENOMIC DNA]</scope>
    <source>
        <strain evidence="3 4">KCTC 52429</strain>
    </source>
</reference>
<evidence type="ECO:0008006" key="6">
    <source>
        <dbReference type="Google" id="ProtNLM"/>
    </source>
</evidence>
<dbReference type="Proteomes" id="UP000622638">
    <property type="component" value="Unassembled WGS sequence"/>
</dbReference>